<dbReference type="SUPFAM" id="SSF53448">
    <property type="entry name" value="Nucleotide-diphospho-sugar transferases"/>
    <property type="match status" value="1"/>
</dbReference>
<organism evidence="5 6">
    <name type="scientific">Lelliottia nimipressuralis</name>
    <dbReference type="NCBI Taxonomy" id="69220"/>
    <lineage>
        <taxon>Bacteria</taxon>
        <taxon>Pseudomonadati</taxon>
        <taxon>Pseudomonadota</taxon>
        <taxon>Gammaproteobacteria</taxon>
        <taxon>Enterobacterales</taxon>
        <taxon>Enterobacteriaceae</taxon>
        <taxon>Lelliottia</taxon>
    </lineage>
</organism>
<dbReference type="PANTHER" id="PTHR43685">
    <property type="entry name" value="GLYCOSYLTRANSFERASE"/>
    <property type="match status" value="1"/>
</dbReference>
<name>A0ABY3P1W9_9ENTR</name>
<proteinExistence type="inferred from homology"/>
<dbReference type="InterPro" id="IPR050834">
    <property type="entry name" value="Glycosyltransf_2"/>
</dbReference>
<protein>
    <submittedName>
        <fullName evidence="5">Glycosyltransferase</fullName>
    </submittedName>
</protein>
<gene>
    <name evidence="5" type="ORF">FZO59_13400</name>
</gene>
<evidence type="ECO:0000256" key="1">
    <source>
        <dbReference type="ARBA" id="ARBA00006739"/>
    </source>
</evidence>
<evidence type="ECO:0000259" key="4">
    <source>
        <dbReference type="Pfam" id="PF00535"/>
    </source>
</evidence>
<sequence>MEFSVLMSLYINENPLYLEQCLDSLSKQILKASEIVIVLDGPITAELNDILIKWSGELPLKIYPLAENVGLGYALNYGLNKCSFNLVARMDTDDICHNERFKLQIHAFKEEPELILVGGAISEFDGSISNVTGIRRVPLNHREIILSAKSRNPFNHMTVMYKRDSIFSVGSYVHHLYMEDYNLWLRLLNQGFLTKNLPNTLVFARCGDAMLLRRRGFNYIKSEYLLARLKFRLGFLGGVETINTFLIRCIPRLIPISMLRLIYRILRK</sequence>
<dbReference type="Proteomes" id="UP000323910">
    <property type="component" value="Unassembled WGS sequence"/>
</dbReference>
<evidence type="ECO:0000313" key="5">
    <source>
        <dbReference type="EMBL" id="TYT32629.1"/>
    </source>
</evidence>
<keyword evidence="2" id="KW-0328">Glycosyltransferase</keyword>
<feature type="domain" description="Glycosyltransferase 2-like" evidence="4">
    <location>
        <begin position="9"/>
        <end position="158"/>
    </location>
</feature>
<evidence type="ECO:0000313" key="6">
    <source>
        <dbReference type="Proteomes" id="UP000323910"/>
    </source>
</evidence>
<dbReference type="Pfam" id="PF00535">
    <property type="entry name" value="Glycos_transf_2"/>
    <property type="match status" value="1"/>
</dbReference>
<comment type="caution">
    <text evidence="5">The sequence shown here is derived from an EMBL/GenBank/DDBJ whole genome shotgun (WGS) entry which is preliminary data.</text>
</comment>
<dbReference type="RefSeq" id="WP_129036054.1">
    <property type="nucleotide sequence ID" value="NZ_SDDX01000021.1"/>
</dbReference>
<evidence type="ECO:0000256" key="2">
    <source>
        <dbReference type="ARBA" id="ARBA00022676"/>
    </source>
</evidence>
<comment type="similarity">
    <text evidence="1">Belongs to the glycosyltransferase 2 family.</text>
</comment>
<reference evidence="5 6" key="1">
    <citation type="submission" date="2019-08" db="EMBL/GenBank/DDBJ databases">
        <title>The draft genome of Lelliottia nimipressuralis strain CICC 24156.</title>
        <authorList>
            <person name="Wu W."/>
            <person name="Feng Y."/>
            <person name="Zong Z."/>
        </authorList>
    </citation>
    <scope>NUCLEOTIDE SEQUENCE [LARGE SCALE GENOMIC DNA]</scope>
    <source>
        <strain evidence="5 6">CICC 24156</strain>
    </source>
</reference>
<dbReference type="PANTHER" id="PTHR43685:SF5">
    <property type="entry name" value="GLYCOSYLTRANSFERASE EPSE-RELATED"/>
    <property type="match status" value="1"/>
</dbReference>
<evidence type="ECO:0000256" key="3">
    <source>
        <dbReference type="ARBA" id="ARBA00022679"/>
    </source>
</evidence>
<dbReference type="InterPro" id="IPR029044">
    <property type="entry name" value="Nucleotide-diphossugar_trans"/>
</dbReference>
<dbReference type="Gene3D" id="3.90.550.10">
    <property type="entry name" value="Spore Coat Polysaccharide Biosynthesis Protein SpsA, Chain A"/>
    <property type="match status" value="1"/>
</dbReference>
<accession>A0ABY3P1W9</accession>
<dbReference type="InterPro" id="IPR001173">
    <property type="entry name" value="Glyco_trans_2-like"/>
</dbReference>
<keyword evidence="6" id="KW-1185">Reference proteome</keyword>
<dbReference type="EMBL" id="VTFR01000006">
    <property type="protein sequence ID" value="TYT32629.1"/>
    <property type="molecule type" value="Genomic_DNA"/>
</dbReference>
<keyword evidence="3" id="KW-0808">Transferase</keyword>